<dbReference type="EMBL" id="JAAAMG010000003">
    <property type="protein sequence ID" value="NDW03775.1"/>
    <property type="molecule type" value="Genomic_DNA"/>
</dbReference>
<name>A0A6N9T0Q0_9HYPH</name>
<reference evidence="2 3" key="1">
    <citation type="submission" date="2020-01" db="EMBL/GenBank/DDBJ databases">
        <title>Jiella pacifica sp. nov.</title>
        <authorList>
            <person name="Xue Z."/>
            <person name="Zhu S."/>
            <person name="Chen J."/>
            <person name="Yang J."/>
        </authorList>
    </citation>
    <scope>NUCLEOTIDE SEQUENCE [LARGE SCALE GENOMIC DNA]</scope>
    <source>
        <strain evidence="2 3">40Bstr34</strain>
    </source>
</reference>
<sequence>MTTDTNQIAGTASSTRVATGLFALVLGAFFVWGAGFAHSAALHDTAHDVRHAFGFPCH</sequence>
<dbReference type="RefSeq" id="WP_163461554.1">
    <property type="nucleotide sequence ID" value="NZ_JAAAMG010000003.1"/>
</dbReference>
<evidence type="ECO:0000313" key="2">
    <source>
        <dbReference type="EMBL" id="NDW03775.1"/>
    </source>
</evidence>
<proteinExistence type="predicted"/>
<evidence type="ECO:0000256" key="1">
    <source>
        <dbReference type="SAM" id="Phobius"/>
    </source>
</evidence>
<gene>
    <name evidence="2" type="ORF">GTK09_04975</name>
</gene>
<accession>A0A6N9T0Q0</accession>
<keyword evidence="3" id="KW-1185">Reference proteome</keyword>
<keyword evidence="1" id="KW-0812">Transmembrane</keyword>
<protein>
    <submittedName>
        <fullName evidence="2">CbtB-domain containing protein</fullName>
    </submittedName>
</protein>
<organism evidence="2 3">
    <name type="scientific">Jiella pacifica</name>
    <dbReference type="NCBI Taxonomy" id="2696469"/>
    <lineage>
        <taxon>Bacteria</taxon>
        <taxon>Pseudomonadati</taxon>
        <taxon>Pseudomonadota</taxon>
        <taxon>Alphaproteobacteria</taxon>
        <taxon>Hyphomicrobiales</taxon>
        <taxon>Aurantimonadaceae</taxon>
        <taxon>Jiella</taxon>
    </lineage>
</organism>
<comment type="caution">
    <text evidence="2">The sequence shown here is derived from an EMBL/GenBank/DDBJ whole genome shotgun (WGS) entry which is preliminary data.</text>
</comment>
<dbReference type="AlphaFoldDB" id="A0A6N9T0Q0"/>
<dbReference type="Proteomes" id="UP000469011">
    <property type="component" value="Unassembled WGS sequence"/>
</dbReference>
<keyword evidence="1" id="KW-1133">Transmembrane helix</keyword>
<keyword evidence="1" id="KW-0472">Membrane</keyword>
<evidence type="ECO:0000313" key="3">
    <source>
        <dbReference type="Proteomes" id="UP000469011"/>
    </source>
</evidence>
<feature type="transmembrane region" description="Helical" evidence="1">
    <location>
        <begin position="20"/>
        <end position="42"/>
    </location>
</feature>
<dbReference type="Pfam" id="PF09489">
    <property type="entry name" value="CbtB"/>
    <property type="match status" value="1"/>
</dbReference>
<dbReference type="InterPro" id="IPR012667">
    <property type="entry name" value="CbtB_put"/>
</dbReference>
<dbReference type="NCBIfam" id="TIGR02459">
    <property type="entry name" value="CbtB"/>
    <property type="match status" value="1"/>
</dbReference>